<name>A0A8X7C9I5_9ARAC</name>
<accession>A0A8X7C9I5</accession>
<dbReference type="AlphaFoldDB" id="A0A8X7C9I5"/>
<dbReference type="Proteomes" id="UP000886998">
    <property type="component" value="Unassembled WGS sequence"/>
</dbReference>
<dbReference type="EMBL" id="BMAV01011195">
    <property type="protein sequence ID" value="GFY56914.1"/>
    <property type="molecule type" value="Genomic_DNA"/>
</dbReference>
<comment type="caution">
    <text evidence="1">The sequence shown here is derived from an EMBL/GenBank/DDBJ whole genome shotgun (WGS) entry which is preliminary data.</text>
</comment>
<proteinExistence type="predicted"/>
<gene>
    <name evidence="1" type="ORF">TNIN_121501</name>
</gene>
<protein>
    <submittedName>
        <fullName evidence="1">Uncharacterized protein</fullName>
    </submittedName>
</protein>
<organism evidence="1 2">
    <name type="scientific">Trichonephila inaurata madagascariensis</name>
    <dbReference type="NCBI Taxonomy" id="2747483"/>
    <lineage>
        <taxon>Eukaryota</taxon>
        <taxon>Metazoa</taxon>
        <taxon>Ecdysozoa</taxon>
        <taxon>Arthropoda</taxon>
        <taxon>Chelicerata</taxon>
        <taxon>Arachnida</taxon>
        <taxon>Araneae</taxon>
        <taxon>Araneomorphae</taxon>
        <taxon>Entelegynae</taxon>
        <taxon>Araneoidea</taxon>
        <taxon>Nephilidae</taxon>
        <taxon>Trichonephila</taxon>
        <taxon>Trichonephila inaurata</taxon>
    </lineage>
</organism>
<keyword evidence="2" id="KW-1185">Reference proteome</keyword>
<reference evidence="1" key="1">
    <citation type="submission" date="2020-08" db="EMBL/GenBank/DDBJ databases">
        <title>Multicomponent nature underlies the extraordinary mechanical properties of spider dragline silk.</title>
        <authorList>
            <person name="Kono N."/>
            <person name="Nakamura H."/>
            <person name="Mori M."/>
            <person name="Yoshida Y."/>
            <person name="Ohtoshi R."/>
            <person name="Malay A.D."/>
            <person name="Moran D.A.P."/>
            <person name="Tomita M."/>
            <person name="Numata K."/>
            <person name="Arakawa K."/>
        </authorList>
    </citation>
    <scope>NUCLEOTIDE SEQUENCE</scope>
</reference>
<evidence type="ECO:0000313" key="2">
    <source>
        <dbReference type="Proteomes" id="UP000886998"/>
    </source>
</evidence>
<sequence>MEGASTPSDRTGAIVLQDTPDLTVILNTFHVILVHVLMEEHADKLILSTISAPVLLLSPNQVLFFQELSTSCWNPFDPDD</sequence>
<evidence type="ECO:0000313" key="1">
    <source>
        <dbReference type="EMBL" id="GFY56914.1"/>
    </source>
</evidence>